<dbReference type="RefSeq" id="WP_097122056.1">
    <property type="nucleotide sequence ID" value="NZ_OCND01000005.1"/>
</dbReference>
<dbReference type="OrthoDB" id="8455288at2"/>
<dbReference type="InterPro" id="IPR010260">
    <property type="entry name" value="AlpA"/>
</dbReference>
<reference evidence="1 2" key="1">
    <citation type="submission" date="2017-09" db="EMBL/GenBank/DDBJ databases">
        <authorList>
            <person name="Ehlers B."/>
            <person name="Leendertz F.H."/>
        </authorList>
    </citation>
    <scope>NUCLEOTIDE SEQUENCE [LARGE SCALE GENOMIC DNA]</scope>
    <source>
        <strain evidence="1 2">CGMCC 1.10978</strain>
    </source>
</reference>
<proteinExistence type="predicted"/>
<evidence type="ECO:0000313" key="1">
    <source>
        <dbReference type="EMBL" id="SOD54770.1"/>
    </source>
</evidence>
<dbReference type="Pfam" id="PF05930">
    <property type="entry name" value="Phage_AlpA"/>
    <property type="match status" value="1"/>
</dbReference>
<dbReference type="InterPro" id="IPR052931">
    <property type="entry name" value="Prophage_regulatory_activator"/>
</dbReference>
<name>A0A286D7Y7_9GAMM</name>
<organism evidence="1 2">
    <name type="scientific">Pseudoxanthomonas wuyuanensis</name>
    <dbReference type="NCBI Taxonomy" id="1073196"/>
    <lineage>
        <taxon>Bacteria</taxon>
        <taxon>Pseudomonadati</taxon>
        <taxon>Pseudomonadota</taxon>
        <taxon>Gammaproteobacteria</taxon>
        <taxon>Lysobacterales</taxon>
        <taxon>Lysobacteraceae</taxon>
        <taxon>Pseudoxanthomonas</taxon>
    </lineage>
</organism>
<dbReference type="PANTHER" id="PTHR36154">
    <property type="entry name" value="DNA-BINDING TRANSCRIPTIONAL ACTIVATOR ALPA"/>
    <property type="match status" value="1"/>
</dbReference>
<dbReference type="InterPro" id="IPR009061">
    <property type="entry name" value="DNA-bd_dom_put_sf"/>
</dbReference>
<protein>
    <submittedName>
        <fullName evidence="1">Transcriptional regulator, AlpA family</fullName>
    </submittedName>
</protein>
<sequence>MSSHSLETIFRLKRVREITGLSRSTLYLYISQGKFPKPRKLGARAVGWFASEVFAWVAARELAA</sequence>
<dbReference type="Gene3D" id="1.10.238.160">
    <property type="match status" value="1"/>
</dbReference>
<gene>
    <name evidence="1" type="ORF">SAMN06296416_10530</name>
</gene>
<accession>A0A286D7Y7</accession>
<dbReference type="PANTHER" id="PTHR36154:SF1">
    <property type="entry name" value="DNA-BINDING TRANSCRIPTIONAL ACTIVATOR ALPA"/>
    <property type="match status" value="1"/>
</dbReference>
<dbReference type="SUPFAM" id="SSF46955">
    <property type="entry name" value="Putative DNA-binding domain"/>
    <property type="match status" value="1"/>
</dbReference>
<dbReference type="Proteomes" id="UP000219374">
    <property type="component" value="Unassembled WGS sequence"/>
</dbReference>
<dbReference type="AlphaFoldDB" id="A0A286D7Y7"/>
<evidence type="ECO:0000313" key="2">
    <source>
        <dbReference type="Proteomes" id="UP000219374"/>
    </source>
</evidence>
<keyword evidence="2" id="KW-1185">Reference proteome</keyword>
<dbReference type="EMBL" id="OCND01000005">
    <property type="protein sequence ID" value="SOD54770.1"/>
    <property type="molecule type" value="Genomic_DNA"/>
</dbReference>